<comment type="caution">
    <text evidence="14">The sequence shown here is derived from an EMBL/GenBank/DDBJ whole genome shotgun (WGS) entry which is preliminary data.</text>
</comment>
<dbReference type="RefSeq" id="WP_160846994.1">
    <property type="nucleotide sequence ID" value="NZ_WMEQ01000011.1"/>
</dbReference>
<keyword evidence="8 10" id="KW-0472">Membrane</keyword>
<dbReference type="InterPro" id="IPR016169">
    <property type="entry name" value="FAD-bd_PCMH_sub2"/>
</dbReference>
<reference evidence="14 15" key="1">
    <citation type="submission" date="2019-11" db="EMBL/GenBank/DDBJ databases">
        <title>Genome sequences of 17 halophilic strains isolated from different environments.</title>
        <authorList>
            <person name="Furrow R.E."/>
        </authorList>
    </citation>
    <scope>NUCLEOTIDE SEQUENCE [LARGE SCALE GENOMIC DNA]</scope>
    <source>
        <strain evidence="14 15">22514_16_FS</strain>
    </source>
</reference>
<dbReference type="PROSITE" id="PS51371">
    <property type="entry name" value="CBS"/>
    <property type="match status" value="2"/>
</dbReference>
<dbReference type="Proteomes" id="UP000468638">
    <property type="component" value="Unassembled WGS sequence"/>
</dbReference>
<evidence type="ECO:0000256" key="8">
    <source>
        <dbReference type="ARBA" id="ARBA00023136"/>
    </source>
</evidence>
<keyword evidence="5" id="KW-0677">Repeat</keyword>
<dbReference type="GO" id="GO:0005886">
    <property type="term" value="C:plasma membrane"/>
    <property type="evidence" value="ECO:0007669"/>
    <property type="project" value="UniProtKB-SubCell"/>
</dbReference>
<evidence type="ECO:0000256" key="5">
    <source>
        <dbReference type="ARBA" id="ARBA00022737"/>
    </source>
</evidence>
<evidence type="ECO:0000256" key="11">
    <source>
        <dbReference type="SAM" id="Phobius"/>
    </source>
</evidence>
<dbReference type="PROSITE" id="PS51846">
    <property type="entry name" value="CNNM"/>
    <property type="match status" value="1"/>
</dbReference>
<dbReference type="InterPro" id="IPR051676">
    <property type="entry name" value="UPF0053_domain"/>
</dbReference>
<evidence type="ECO:0000256" key="7">
    <source>
        <dbReference type="ARBA" id="ARBA00023122"/>
    </source>
</evidence>
<dbReference type="InterPro" id="IPR002550">
    <property type="entry name" value="CNNM"/>
</dbReference>
<evidence type="ECO:0000256" key="3">
    <source>
        <dbReference type="ARBA" id="ARBA00022475"/>
    </source>
</evidence>
<accession>A0A6I4ZXD8</accession>
<evidence type="ECO:0000256" key="1">
    <source>
        <dbReference type="ARBA" id="ARBA00004651"/>
    </source>
</evidence>
<dbReference type="Gene3D" id="3.10.580.10">
    <property type="entry name" value="CBS-domain"/>
    <property type="match status" value="1"/>
</dbReference>
<dbReference type="FunFam" id="3.10.580.10:FF:000002">
    <property type="entry name" value="Magnesium/cobalt efflux protein CorC"/>
    <property type="match status" value="1"/>
</dbReference>
<evidence type="ECO:0000259" key="13">
    <source>
        <dbReference type="PROSITE" id="PS51846"/>
    </source>
</evidence>
<dbReference type="Gene3D" id="3.30.465.10">
    <property type="match status" value="1"/>
</dbReference>
<dbReference type="AlphaFoldDB" id="A0A6I4ZXD8"/>
<name>A0A6I4ZXD8_9BACI</name>
<feature type="transmembrane region" description="Helical" evidence="11">
    <location>
        <begin position="6"/>
        <end position="27"/>
    </location>
</feature>
<feature type="transmembrane region" description="Helical" evidence="11">
    <location>
        <begin position="58"/>
        <end position="77"/>
    </location>
</feature>
<gene>
    <name evidence="14" type="ORF">GLW05_14570</name>
</gene>
<evidence type="ECO:0000313" key="15">
    <source>
        <dbReference type="Proteomes" id="UP000468638"/>
    </source>
</evidence>
<evidence type="ECO:0000256" key="2">
    <source>
        <dbReference type="ARBA" id="ARBA00006337"/>
    </source>
</evidence>
<keyword evidence="3" id="KW-1003">Cell membrane</keyword>
<evidence type="ECO:0000259" key="12">
    <source>
        <dbReference type="PROSITE" id="PS51371"/>
    </source>
</evidence>
<dbReference type="PANTHER" id="PTHR43099">
    <property type="entry name" value="UPF0053 PROTEIN YRKA"/>
    <property type="match status" value="1"/>
</dbReference>
<keyword evidence="6 10" id="KW-1133">Transmembrane helix</keyword>
<feature type="transmembrane region" description="Helical" evidence="11">
    <location>
        <begin position="134"/>
        <end position="156"/>
    </location>
</feature>
<feature type="domain" description="CNNM transmembrane" evidence="13">
    <location>
        <begin position="1"/>
        <end position="201"/>
    </location>
</feature>
<dbReference type="EMBL" id="WMEQ01000011">
    <property type="protein sequence ID" value="MYL34815.1"/>
    <property type="molecule type" value="Genomic_DNA"/>
</dbReference>
<protein>
    <submittedName>
        <fullName evidence="14">DUF21 domain-containing protein</fullName>
    </submittedName>
</protein>
<proteinExistence type="inferred from homology"/>
<dbReference type="SUPFAM" id="SSF54631">
    <property type="entry name" value="CBS-domain pair"/>
    <property type="match status" value="1"/>
</dbReference>
<dbReference type="InterPro" id="IPR046342">
    <property type="entry name" value="CBS_dom_sf"/>
</dbReference>
<feature type="transmembrane region" description="Helical" evidence="11">
    <location>
        <begin position="97"/>
        <end position="122"/>
    </location>
</feature>
<dbReference type="InterPro" id="IPR044751">
    <property type="entry name" value="Ion_transp-like_CBS"/>
</dbReference>
<keyword evidence="7 9" id="KW-0129">CBS domain</keyword>
<evidence type="ECO:0000313" key="14">
    <source>
        <dbReference type="EMBL" id="MYL34815.1"/>
    </source>
</evidence>
<dbReference type="InterPro" id="IPR036318">
    <property type="entry name" value="FAD-bd_PCMH-like_sf"/>
</dbReference>
<keyword evidence="4 10" id="KW-0812">Transmembrane</keyword>
<dbReference type="SUPFAM" id="SSF56176">
    <property type="entry name" value="FAD-binding/transporter-associated domain-like"/>
    <property type="match status" value="1"/>
</dbReference>
<dbReference type="PANTHER" id="PTHR43099:SF2">
    <property type="entry name" value="UPF0053 PROTEIN YRKA"/>
    <property type="match status" value="1"/>
</dbReference>
<dbReference type="InterPro" id="IPR005170">
    <property type="entry name" value="Transptr-assoc_dom"/>
</dbReference>
<evidence type="ECO:0000256" key="6">
    <source>
        <dbReference type="ARBA" id="ARBA00022989"/>
    </source>
</evidence>
<comment type="similarity">
    <text evidence="2">Belongs to the UPF0053 family.</text>
</comment>
<dbReference type="GO" id="GO:0050660">
    <property type="term" value="F:flavin adenine dinucleotide binding"/>
    <property type="evidence" value="ECO:0007669"/>
    <property type="project" value="InterPro"/>
</dbReference>
<dbReference type="Pfam" id="PF03471">
    <property type="entry name" value="CorC_HlyC"/>
    <property type="match status" value="1"/>
</dbReference>
<organism evidence="14 15">
    <name type="scientific">Pontibacillus yanchengensis</name>
    <dbReference type="NCBI Taxonomy" id="462910"/>
    <lineage>
        <taxon>Bacteria</taxon>
        <taxon>Bacillati</taxon>
        <taxon>Bacillota</taxon>
        <taxon>Bacilli</taxon>
        <taxon>Bacillales</taxon>
        <taxon>Bacillaceae</taxon>
        <taxon>Pontibacillus</taxon>
    </lineage>
</organism>
<evidence type="ECO:0000256" key="10">
    <source>
        <dbReference type="PROSITE-ProRule" id="PRU01193"/>
    </source>
</evidence>
<dbReference type="Pfam" id="PF01595">
    <property type="entry name" value="CNNM"/>
    <property type="match status" value="1"/>
</dbReference>
<evidence type="ECO:0000256" key="9">
    <source>
        <dbReference type="PROSITE-ProRule" id="PRU00703"/>
    </source>
</evidence>
<dbReference type="SMART" id="SM01091">
    <property type="entry name" value="CorC_HlyC"/>
    <property type="match status" value="1"/>
</dbReference>
<dbReference type="CDD" id="cd04590">
    <property type="entry name" value="CBS_pair_CorC_HlyC_assoc"/>
    <property type="match status" value="1"/>
</dbReference>
<dbReference type="Pfam" id="PF00571">
    <property type="entry name" value="CBS"/>
    <property type="match status" value="2"/>
</dbReference>
<feature type="domain" description="CBS" evidence="12">
    <location>
        <begin position="283"/>
        <end position="340"/>
    </location>
</feature>
<sequence>MIALKLSIVALLIILTAFFVASEFAIVKIRKSRLESMAQNGNKKAELGLKLVKNLDDYLSACQLGITITSLGLGWLGEPTMEQLLHPLFEALAMPEPLTHTISFAFGFFIITFLHVVLGELAPKTFAIQKAETIALLVARPLIWFHIIMYPLIWLLNGSANVLVRMFGLQTAKEQEEVHSEEELRHILTQSYHQGEITQAEYKYVDRIFEFDNRSAKEIMIPRTEMVVIDLNDSIMDIIEMMKQERYTRYPVINEDKDDIVGIIHMKELFYDECDETSQVRDYIRPVRKIFENAPLRDLLVTMQKEHTHMTVLVDEYGGTSGIVTVEDILEEIVGEIRDEFDHQEELPLESLDNGHKLLDGKMSIQDVNDYFDLELDHDEVDTISGWIMMQNMEADIGTEIDVGDYRFKVKDLEDSHIKKVEVWKREEEQA</sequence>
<evidence type="ECO:0000256" key="4">
    <source>
        <dbReference type="ARBA" id="ARBA00022692"/>
    </source>
</evidence>
<dbReference type="InterPro" id="IPR000644">
    <property type="entry name" value="CBS_dom"/>
</dbReference>
<comment type="subcellular location">
    <subcellularLocation>
        <location evidence="1">Cell membrane</location>
        <topology evidence="1">Multi-pass membrane protein</topology>
    </subcellularLocation>
</comment>
<dbReference type="OrthoDB" id="9798188at2"/>
<feature type="domain" description="CBS" evidence="12">
    <location>
        <begin position="220"/>
        <end position="280"/>
    </location>
</feature>